<dbReference type="PANTHER" id="PTHR43490:SF99">
    <property type="entry name" value="SHORT-CHAIN DEHYDROGENASE_REDUCTASE"/>
    <property type="match status" value="1"/>
</dbReference>
<protein>
    <submittedName>
        <fullName evidence="5">SDR family oxidoreductase</fullName>
    </submittedName>
</protein>
<dbReference type="PRINTS" id="PR00081">
    <property type="entry name" value="GDHRDH"/>
</dbReference>
<dbReference type="PRINTS" id="PR00080">
    <property type="entry name" value="SDRFAMILY"/>
</dbReference>
<comment type="caution">
    <text evidence="5">The sequence shown here is derived from an EMBL/GenBank/DDBJ whole genome shotgun (WGS) entry which is preliminary data.</text>
</comment>
<name>A0ABT5DCF2_9BACT</name>
<dbReference type="RefSeq" id="WP_272141313.1">
    <property type="nucleotide sequence ID" value="NZ_JAQNDM010000002.1"/>
</dbReference>
<accession>A0ABT5DCF2</accession>
<dbReference type="SUPFAM" id="SSF51735">
    <property type="entry name" value="NAD(P)-binding Rossmann-fold domains"/>
    <property type="match status" value="1"/>
</dbReference>
<dbReference type="CDD" id="cd05324">
    <property type="entry name" value="carb_red_PTCR-like_SDR_c"/>
    <property type="match status" value="1"/>
</dbReference>
<evidence type="ECO:0000256" key="2">
    <source>
        <dbReference type="ARBA" id="ARBA00022857"/>
    </source>
</evidence>
<evidence type="ECO:0000256" key="4">
    <source>
        <dbReference type="RuleBase" id="RU000363"/>
    </source>
</evidence>
<dbReference type="Gene3D" id="3.40.50.720">
    <property type="entry name" value="NAD(P)-binding Rossmann-like Domain"/>
    <property type="match status" value="1"/>
</dbReference>
<proteinExistence type="inferred from homology"/>
<keyword evidence="2" id="KW-0521">NADP</keyword>
<reference evidence="5 6" key="1">
    <citation type="submission" date="2022-11" db="EMBL/GenBank/DDBJ databases">
        <title>Minimal conservation of predation-associated metabolite biosynthetic gene clusters underscores biosynthetic potential of Myxococcota including descriptions for ten novel species: Archangium lansinium sp. nov., Myxococcus landrumus sp. nov., Nannocystis bai.</title>
        <authorList>
            <person name="Ahearne A."/>
            <person name="Stevens C."/>
            <person name="Dowd S."/>
        </authorList>
    </citation>
    <scope>NUCLEOTIDE SEQUENCE [LARGE SCALE GENOMIC DNA]</scope>
    <source>
        <strain evidence="5 6">NCWAL01</strain>
    </source>
</reference>
<evidence type="ECO:0000256" key="3">
    <source>
        <dbReference type="ARBA" id="ARBA00023002"/>
    </source>
</evidence>
<dbReference type="InterPro" id="IPR045313">
    <property type="entry name" value="CBR1-like"/>
</dbReference>
<dbReference type="InterPro" id="IPR002347">
    <property type="entry name" value="SDR_fam"/>
</dbReference>
<dbReference type="Proteomes" id="UP001221838">
    <property type="component" value="Unassembled WGS sequence"/>
</dbReference>
<evidence type="ECO:0000313" key="5">
    <source>
        <dbReference type="EMBL" id="MDC0711357.1"/>
    </source>
</evidence>
<comment type="similarity">
    <text evidence="1 4">Belongs to the short-chain dehydrogenases/reductases (SDR) family.</text>
</comment>
<dbReference type="PANTHER" id="PTHR43490">
    <property type="entry name" value="(+)-NEOMENTHOL DEHYDROGENASE"/>
    <property type="match status" value="1"/>
</dbReference>
<dbReference type="InterPro" id="IPR036291">
    <property type="entry name" value="NAD(P)-bd_dom_sf"/>
</dbReference>
<sequence>MDTPQIALVTGANRGLGLELCKQLATRGIRVLLTARSEEKGQKAARELAEQGLPVSFLPLDVTNEQSLLQGVEHVSREFGRLDILVNNAAVSIDLNRPGLEISMDIVRTTIETNVYGPLRLTQLAVPLMRKNNYGRIVNVSSGLGSFSRITAGKLAYRLSKASLNTMTKVFADELQDTNILVNAVTPGWVRTHLGGIRAERSVEEGVDSILWLATLPDDGPRGKFFKDRKEFPW</sequence>
<keyword evidence="6" id="KW-1185">Reference proteome</keyword>
<dbReference type="Pfam" id="PF00106">
    <property type="entry name" value="adh_short"/>
    <property type="match status" value="1"/>
</dbReference>
<evidence type="ECO:0000313" key="6">
    <source>
        <dbReference type="Proteomes" id="UP001221838"/>
    </source>
</evidence>
<gene>
    <name evidence="5" type="ORF">POL68_23000</name>
</gene>
<keyword evidence="3" id="KW-0560">Oxidoreductase</keyword>
<organism evidence="5 6">
    <name type="scientific">Stigmatella ashevillensis</name>
    <dbReference type="NCBI Taxonomy" id="2995309"/>
    <lineage>
        <taxon>Bacteria</taxon>
        <taxon>Pseudomonadati</taxon>
        <taxon>Myxococcota</taxon>
        <taxon>Myxococcia</taxon>
        <taxon>Myxococcales</taxon>
        <taxon>Cystobacterineae</taxon>
        <taxon>Archangiaceae</taxon>
        <taxon>Stigmatella</taxon>
    </lineage>
</organism>
<dbReference type="EMBL" id="JAQNDM010000002">
    <property type="protein sequence ID" value="MDC0711357.1"/>
    <property type="molecule type" value="Genomic_DNA"/>
</dbReference>
<evidence type="ECO:0000256" key="1">
    <source>
        <dbReference type="ARBA" id="ARBA00006484"/>
    </source>
</evidence>